<keyword evidence="1" id="KW-0472">Membrane</keyword>
<keyword evidence="1" id="KW-1133">Transmembrane helix</keyword>
<comment type="caution">
    <text evidence="2">The sequence shown here is derived from an EMBL/GenBank/DDBJ whole genome shotgun (WGS) entry which is preliminary data.</text>
</comment>
<keyword evidence="2" id="KW-0808">Transferase</keyword>
<gene>
    <name evidence="2" type="ORF">HKB21_14885</name>
</gene>
<organism evidence="2 3">
    <name type="scientific">Vibrio parahaemolyticus</name>
    <dbReference type="NCBI Taxonomy" id="670"/>
    <lineage>
        <taxon>Bacteria</taxon>
        <taxon>Pseudomonadati</taxon>
        <taxon>Pseudomonadota</taxon>
        <taxon>Gammaproteobacteria</taxon>
        <taxon>Vibrionales</taxon>
        <taxon>Vibrionaceae</taxon>
        <taxon>Vibrio</taxon>
    </lineage>
</organism>
<sequence length="78" mass="8798">RISDLAVIVSFMLLLVFKDMNTAMGKDYVILAFVGGISFLFMAESGNLYRSWRTSSFKEQMFIVCVSWAVTSALIFIV</sequence>
<feature type="transmembrane region" description="Helical" evidence="1">
    <location>
        <begin position="61"/>
        <end position="77"/>
    </location>
</feature>
<reference evidence="2 3" key="1">
    <citation type="submission" date="2020-04" db="EMBL/GenBank/DDBJ databases">
        <title>Whole-genome sequencing of Vibrio spp. from China reveals different genetic environments of blaCTX-M-14 among diverse lineages.</title>
        <authorList>
            <person name="Zheng Z."/>
            <person name="Ye L."/>
            <person name="Chen S."/>
        </authorList>
    </citation>
    <scope>NUCLEOTIDE SEQUENCE [LARGE SCALE GENOMIC DNA]</scope>
    <source>
        <strain evidence="2 3">Vb0574</strain>
    </source>
</reference>
<evidence type="ECO:0000313" key="3">
    <source>
        <dbReference type="Proteomes" id="UP000555836"/>
    </source>
</evidence>
<dbReference type="EMBL" id="JABCLD010001579">
    <property type="protein sequence ID" value="NMU26901.1"/>
    <property type="molecule type" value="Genomic_DNA"/>
</dbReference>
<feature type="transmembrane region" description="Helical" evidence="1">
    <location>
        <begin position="28"/>
        <end position="49"/>
    </location>
</feature>
<dbReference type="Proteomes" id="UP000555836">
    <property type="component" value="Unassembled WGS sequence"/>
</dbReference>
<accession>A0A7Y0S5R6</accession>
<evidence type="ECO:0000313" key="2">
    <source>
        <dbReference type="EMBL" id="NMU26901.1"/>
    </source>
</evidence>
<proteinExistence type="predicted"/>
<feature type="non-terminal residue" evidence="2">
    <location>
        <position position="1"/>
    </location>
</feature>
<feature type="non-terminal residue" evidence="2">
    <location>
        <position position="78"/>
    </location>
</feature>
<name>A0A7Y0S5R6_VIBPH</name>
<protein>
    <submittedName>
        <fullName evidence="2">Undecaprenyl-phosphate glucose phosphotransferase</fullName>
    </submittedName>
</protein>
<dbReference type="AlphaFoldDB" id="A0A7Y0S5R6"/>
<keyword evidence="1" id="KW-0812">Transmembrane</keyword>
<evidence type="ECO:0000256" key="1">
    <source>
        <dbReference type="SAM" id="Phobius"/>
    </source>
</evidence>
<dbReference type="GO" id="GO:0016740">
    <property type="term" value="F:transferase activity"/>
    <property type="evidence" value="ECO:0007669"/>
    <property type="project" value="UniProtKB-KW"/>
</dbReference>